<dbReference type="EMBL" id="JAERPS020000001">
    <property type="protein sequence ID" value="MBZ9610825.1"/>
    <property type="molecule type" value="Genomic_DNA"/>
</dbReference>
<evidence type="ECO:0000313" key="2">
    <source>
        <dbReference type="Proteomes" id="UP000663814"/>
    </source>
</evidence>
<reference evidence="1 2" key="2">
    <citation type="submission" date="2021-08" db="EMBL/GenBank/DDBJ databases">
        <title>Rheinheimera aquimaris sp. nov., isolated from seawater of the East Sea in Korea.</title>
        <authorList>
            <person name="Kim K.H."/>
            <person name="Wenting R."/>
            <person name="Kim K.R."/>
            <person name="Jeon C.O."/>
        </authorList>
    </citation>
    <scope>NUCLEOTIDE SEQUENCE [LARGE SCALE GENOMIC DNA]</scope>
    <source>
        <strain evidence="1 2">MA-13</strain>
    </source>
</reference>
<evidence type="ECO:0000313" key="1">
    <source>
        <dbReference type="EMBL" id="MBZ9610825.1"/>
    </source>
</evidence>
<reference evidence="1 2" key="1">
    <citation type="submission" date="2020-12" db="EMBL/GenBank/DDBJ databases">
        <authorList>
            <person name="Ruan W."/>
            <person name="Khan S.A."/>
            <person name="Jeon C.O."/>
        </authorList>
    </citation>
    <scope>NUCLEOTIDE SEQUENCE [LARGE SCALE GENOMIC DNA]</scope>
    <source>
        <strain evidence="1 2">MA-13</strain>
    </source>
</reference>
<proteinExistence type="predicted"/>
<protein>
    <submittedName>
        <fullName evidence="1">Uncharacterized protein</fullName>
    </submittedName>
</protein>
<name>A0ABS7X5L6_9GAMM</name>
<organism evidence="1 2">
    <name type="scientific">Rheinheimera maricola</name>
    <dbReference type="NCBI Taxonomy" id="2793282"/>
    <lineage>
        <taxon>Bacteria</taxon>
        <taxon>Pseudomonadati</taxon>
        <taxon>Pseudomonadota</taxon>
        <taxon>Gammaproteobacteria</taxon>
        <taxon>Chromatiales</taxon>
        <taxon>Chromatiaceae</taxon>
        <taxon>Rheinheimera</taxon>
    </lineage>
</organism>
<gene>
    <name evidence="1" type="ORF">I4W93_004385</name>
</gene>
<sequence length="152" mass="17361">MHDTVAVFKKLVMPLKQLGFHSERPLLPIVRELTQYTSLSEEAKLVLSACLAADLQVEEDFDDSARYITQNVAFYGVYYDHNSAEIVFTSEANGELLRLSRHQAVGLPVPIKTEFHQIYFGYLLRRQLLRQQDVLVVTVCQSEHNGGQNHEI</sequence>
<dbReference type="Proteomes" id="UP000663814">
    <property type="component" value="Unassembled WGS sequence"/>
</dbReference>
<keyword evidence="2" id="KW-1185">Reference proteome</keyword>
<accession>A0ABS7X5L6</accession>
<comment type="caution">
    <text evidence="1">The sequence shown here is derived from an EMBL/GenBank/DDBJ whole genome shotgun (WGS) entry which is preliminary data.</text>
</comment>
<dbReference type="RefSeq" id="WP_205310595.1">
    <property type="nucleotide sequence ID" value="NZ_JAERPS020000001.1"/>
</dbReference>